<reference evidence="1 2" key="1">
    <citation type="submission" date="2016-08" db="EMBL/GenBank/DDBJ databases">
        <title>Evolution of the type three secretion system and type three effector repertoires in Xanthomonas.</title>
        <authorList>
            <person name="Merda D."/>
            <person name="Briand M."/>
            <person name="Bosis E."/>
            <person name="Rousseau C."/>
            <person name="Portier P."/>
            <person name="Jacques M.-A."/>
            <person name="Fischer-Le Saux M."/>
        </authorList>
    </citation>
    <scope>NUCLEOTIDE SEQUENCE [LARGE SCALE GENOMIC DNA]</scope>
    <source>
        <strain evidence="1 2">CFBP 7645</strain>
    </source>
</reference>
<gene>
    <name evidence="1" type="ORF">XarjCFBP7645_20940</name>
</gene>
<sequence>MHEAKIDIKIADDLYQQSFAQAQRALAEITAENESGTPNQARLASLCQSFEHHREQYASHSEERNDGWARYNSNHQHFARAVLEEVKKLGQAQINLTCAIRTEAGMDTDASELRRRLEENFKRASHAIDETLRKFIPPNEG</sequence>
<proteinExistence type="predicted"/>
<name>A0A2S6YM17_9XANT</name>
<comment type="caution">
    <text evidence="1">The sequence shown here is derived from an EMBL/GenBank/DDBJ whole genome shotgun (WGS) entry which is preliminary data.</text>
</comment>
<evidence type="ECO:0000313" key="2">
    <source>
        <dbReference type="Proteomes" id="UP000239204"/>
    </source>
</evidence>
<accession>A0A2S6YM17</accession>
<protein>
    <submittedName>
        <fullName evidence="1">Uncharacterized protein</fullName>
    </submittedName>
</protein>
<evidence type="ECO:0000313" key="1">
    <source>
        <dbReference type="EMBL" id="PPU05155.1"/>
    </source>
</evidence>
<dbReference type="Proteomes" id="UP000239204">
    <property type="component" value="Unassembled WGS sequence"/>
</dbReference>
<organism evidence="1 2">
    <name type="scientific">Xanthomonas arboricola</name>
    <dbReference type="NCBI Taxonomy" id="56448"/>
    <lineage>
        <taxon>Bacteria</taxon>
        <taxon>Pseudomonadati</taxon>
        <taxon>Pseudomonadota</taxon>
        <taxon>Gammaproteobacteria</taxon>
        <taxon>Lysobacterales</taxon>
        <taxon>Lysobacteraceae</taxon>
        <taxon>Xanthomonas</taxon>
    </lineage>
</organism>
<dbReference type="AlphaFoldDB" id="A0A2S6YM17"/>
<dbReference type="EMBL" id="MIGY01000004">
    <property type="protein sequence ID" value="PPU05155.1"/>
    <property type="molecule type" value="Genomic_DNA"/>
</dbReference>